<keyword evidence="2" id="KW-0238">DNA-binding</keyword>
<dbReference type="RefSeq" id="WP_010359539.1">
    <property type="nucleotide sequence ID" value="NZ_BCMK01000001.1"/>
</dbReference>
<dbReference type="AlphaFoldDB" id="A0AAP6BBX0"/>
<evidence type="ECO:0000313" key="4">
    <source>
        <dbReference type="Proteomes" id="UP001272987"/>
    </source>
</evidence>
<evidence type="ECO:0000256" key="1">
    <source>
        <dbReference type="SAM" id="MobiDB-lite"/>
    </source>
</evidence>
<dbReference type="InterPro" id="IPR058532">
    <property type="entry name" value="YjbR/MT2646/Rv2570-like"/>
</dbReference>
<evidence type="ECO:0000313" key="2">
    <source>
        <dbReference type="EMBL" id="MDX2961917.1"/>
    </source>
</evidence>
<dbReference type="InterPro" id="IPR007351">
    <property type="entry name" value="YjbR"/>
</dbReference>
<dbReference type="GO" id="GO:0003677">
    <property type="term" value="F:DNA binding"/>
    <property type="evidence" value="ECO:0007669"/>
    <property type="project" value="UniProtKB-KW"/>
</dbReference>
<organism evidence="2 5">
    <name type="scientific">Streptomyces acidiscabies</name>
    <dbReference type="NCBI Taxonomy" id="42234"/>
    <lineage>
        <taxon>Bacteria</taxon>
        <taxon>Bacillati</taxon>
        <taxon>Actinomycetota</taxon>
        <taxon>Actinomycetes</taxon>
        <taxon>Kitasatosporales</taxon>
        <taxon>Streptomycetaceae</taxon>
        <taxon>Streptomyces</taxon>
    </lineage>
</organism>
<proteinExistence type="predicted"/>
<feature type="region of interest" description="Disordered" evidence="1">
    <location>
        <begin position="1"/>
        <end position="31"/>
    </location>
</feature>
<sequence>MTLAGEQLQRAARRTADALPGTTSSRPFSPGLDVRKVAGKVFLIVTDDPGERIITVKAEPEHGRRLRATYPSVGVGRYLDKAHWISVGAGPGVTAALVEELVTDSYDLVRS</sequence>
<comment type="caution">
    <text evidence="2">The sequence shown here is derived from an EMBL/GenBank/DDBJ whole genome shotgun (WGS) entry which is preliminary data.</text>
</comment>
<dbReference type="EMBL" id="JARAWP010000018">
    <property type="protein sequence ID" value="MDX3021801.1"/>
    <property type="molecule type" value="Genomic_DNA"/>
</dbReference>
<evidence type="ECO:0000313" key="3">
    <source>
        <dbReference type="EMBL" id="MDX3021801.1"/>
    </source>
</evidence>
<dbReference type="GeneID" id="69813721"/>
<accession>A0AAP6BBX0</accession>
<dbReference type="SUPFAM" id="SSF142906">
    <property type="entry name" value="YjbR-like"/>
    <property type="match status" value="1"/>
</dbReference>
<dbReference type="Proteomes" id="UP001282288">
    <property type="component" value="Unassembled WGS sequence"/>
</dbReference>
<keyword evidence="4" id="KW-1185">Reference proteome</keyword>
<dbReference type="PANTHER" id="PTHR35145:SF1">
    <property type="entry name" value="CYTOPLASMIC PROTEIN"/>
    <property type="match status" value="1"/>
</dbReference>
<protein>
    <submittedName>
        <fullName evidence="2">MmcQ/YjbR family DNA-binding protein</fullName>
    </submittedName>
</protein>
<dbReference type="Proteomes" id="UP001272987">
    <property type="component" value="Unassembled WGS sequence"/>
</dbReference>
<name>A0AAP6BBX0_9ACTN</name>
<dbReference type="InterPro" id="IPR038056">
    <property type="entry name" value="YjbR-like_sf"/>
</dbReference>
<evidence type="ECO:0000313" key="5">
    <source>
        <dbReference type="Proteomes" id="UP001282288"/>
    </source>
</evidence>
<dbReference type="Pfam" id="PF04237">
    <property type="entry name" value="YjbR"/>
    <property type="match status" value="1"/>
</dbReference>
<dbReference type="EMBL" id="JARAWC010000013">
    <property type="protein sequence ID" value="MDX2961917.1"/>
    <property type="molecule type" value="Genomic_DNA"/>
</dbReference>
<dbReference type="Gene3D" id="3.90.1150.30">
    <property type="match status" value="1"/>
</dbReference>
<gene>
    <name evidence="2" type="ORF">PV399_19695</name>
    <name evidence="3" type="ORF">PV666_28495</name>
</gene>
<dbReference type="PANTHER" id="PTHR35145">
    <property type="entry name" value="CYTOPLASMIC PROTEIN-RELATED"/>
    <property type="match status" value="1"/>
</dbReference>
<reference evidence="2 4" key="1">
    <citation type="journal article" date="2023" name="Microb. Genom.">
        <title>Mesoterricola silvestris gen. nov., sp. nov., Mesoterricola sediminis sp. nov., Geothrix oryzae sp. nov., Geothrix edaphica sp. nov., Geothrix rubra sp. nov., and Geothrix limicola sp. nov., six novel members of Acidobacteriota isolated from soils.</title>
        <authorList>
            <person name="Weisberg A.J."/>
            <person name="Pearce E."/>
            <person name="Kramer C.G."/>
            <person name="Chang J.H."/>
            <person name="Clarke C.R."/>
        </authorList>
    </citation>
    <scope>NUCLEOTIDE SEQUENCE</scope>
    <source>
        <strain evidence="3 4">NB05-1H</strain>
        <strain evidence="2">NRRL_B-16521</strain>
    </source>
</reference>